<comment type="caution">
    <text evidence="8">The sequence shown here is derived from an EMBL/GenBank/DDBJ whole genome shotgun (WGS) entry which is preliminary data.</text>
</comment>
<gene>
    <name evidence="8" type="ORF">OC846_004985</name>
</gene>
<evidence type="ECO:0000256" key="6">
    <source>
        <dbReference type="SAM" id="Phobius"/>
    </source>
</evidence>
<dbReference type="PROSITE" id="PS50850">
    <property type="entry name" value="MFS"/>
    <property type="match status" value="1"/>
</dbReference>
<evidence type="ECO:0000259" key="7">
    <source>
        <dbReference type="PROSITE" id="PS50850"/>
    </source>
</evidence>
<dbReference type="PRINTS" id="PR01036">
    <property type="entry name" value="TCRTETB"/>
</dbReference>
<keyword evidence="4 6" id="KW-0472">Membrane</keyword>
<name>A0AAN6JQN5_9BASI</name>
<accession>A0AAN6JQN5</accession>
<evidence type="ECO:0000256" key="4">
    <source>
        <dbReference type="ARBA" id="ARBA00023136"/>
    </source>
</evidence>
<keyword evidence="9" id="KW-1185">Reference proteome</keyword>
<feature type="transmembrane region" description="Helical" evidence="6">
    <location>
        <begin position="235"/>
        <end position="258"/>
    </location>
</feature>
<feature type="transmembrane region" description="Helical" evidence="6">
    <location>
        <begin position="523"/>
        <end position="540"/>
    </location>
</feature>
<evidence type="ECO:0000256" key="5">
    <source>
        <dbReference type="SAM" id="MobiDB-lite"/>
    </source>
</evidence>
<evidence type="ECO:0000256" key="2">
    <source>
        <dbReference type="ARBA" id="ARBA00022692"/>
    </source>
</evidence>
<dbReference type="PANTHER" id="PTHR23501">
    <property type="entry name" value="MAJOR FACILITATOR SUPERFAMILY"/>
    <property type="match status" value="1"/>
</dbReference>
<evidence type="ECO:0000256" key="3">
    <source>
        <dbReference type="ARBA" id="ARBA00022989"/>
    </source>
</evidence>
<dbReference type="SUPFAM" id="SSF103473">
    <property type="entry name" value="MFS general substrate transporter"/>
    <property type="match status" value="2"/>
</dbReference>
<dbReference type="Pfam" id="PF07690">
    <property type="entry name" value="MFS_1"/>
    <property type="match status" value="1"/>
</dbReference>
<feature type="transmembrane region" description="Helical" evidence="6">
    <location>
        <begin position="308"/>
        <end position="327"/>
    </location>
</feature>
<evidence type="ECO:0000256" key="1">
    <source>
        <dbReference type="ARBA" id="ARBA00004141"/>
    </source>
</evidence>
<dbReference type="Gene3D" id="1.20.1720.10">
    <property type="entry name" value="Multidrug resistance protein D"/>
    <property type="match status" value="1"/>
</dbReference>
<dbReference type="GO" id="GO:0022857">
    <property type="term" value="F:transmembrane transporter activity"/>
    <property type="evidence" value="ECO:0007669"/>
    <property type="project" value="InterPro"/>
</dbReference>
<protein>
    <recommendedName>
        <fullName evidence="7">Major facilitator superfamily (MFS) profile domain-containing protein</fullName>
    </recommendedName>
</protein>
<feature type="transmembrane region" description="Helical" evidence="6">
    <location>
        <begin position="83"/>
        <end position="102"/>
    </location>
</feature>
<proteinExistence type="predicted"/>
<dbReference type="GO" id="GO:0005886">
    <property type="term" value="C:plasma membrane"/>
    <property type="evidence" value="ECO:0007669"/>
    <property type="project" value="TreeGrafter"/>
</dbReference>
<evidence type="ECO:0000313" key="9">
    <source>
        <dbReference type="Proteomes" id="UP001176517"/>
    </source>
</evidence>
<comment type="subcellular location">
    <subcellularLocation>
        <location evidence="1">Membrane</location>
        <topology evidence="1">Multi-pass membrane protein</topology>
    </subcellularLocation>
</comment>
<feature type="transmembrane region" description="Helical" evidence="6">
    <location>
        <begin position="172"/>
        <end position="198"/>
    </location>
</feature>
<dbReference type="Proteomes" id="UP001176517">
    <property type="component" value="Unassembled WGS sequence"/>
</dbReference>
<dbReference type="PANTHER" id="PTHR23501:SF102">
    <property type="entry name" value="DRUG TRANSPORTER, PUTATIVE (AFU_ORTHOLOGUE AFUA_3G08530)-RELATED"/>
    <property type="match status" value="1"/>
</dbReference>
<feature type="transmembrane region" description="Helical" evidence="6">
    <location>
        <begin position="204"/>
        <end position="223"/>
    </location>
</feature>
<feature type="compositionally biased region" description="Polar residues" evidence="5">
    <location>
        <begin position="10"/>
        <end position="22"/>
    </location>
</feature>
<feature type="transmembrane region" description="Helical" evidence="6">
    <location>
        <begin position="264"/>
        <end position="287"/>
    </location>
</feature>
<feature type="transmembrane region" description="Helical" evidence="6">
    <location>
        <begin position="443"/>
        <end position="461"/>
    </location>
</feature>
<feature type="transmembrane region" description="Helical" evidence="6">
    <location>
        <begin position="46"/>
        <end position="71"/>
    </location>
</feature>
<dbReference type="AlphaFoldDB" id="A0AAN6JQN5"/>
<evidence type="ECO:0000313" key="8">
    <source>
        <dbReference type="EMBL" id="KAK0547129.1"/>
    </source>
</evidence>
<keyword evidence="2 6" id="KW-0812">Transmembrane</keyword>
<dbReference type="InterPro" id="IPR011701">
    <property type="entry name" value="MFS"/>
</dbReference>
<feature type="transmembrane region" description="Helical" evidence="6">
    <location>
        <begin position="374"/>
        <end position="394"/>
    </location>
</feature>
<dbReference type="InterPro" id="IPR020846">
    <property type="entry name" value="MFS_dom"/>
</dbReference>
<dbReference type="InterPro" id="IPR036259">
    <property type="entry name" value="MFS_trans_sf"/>
</dbReference>
<keyword evidence="3 6" id="KW-1133">Transmembrane helix</keyword>
<organism evidence="8 9">
    <name type="scientific">Tilletia horrida</name>
    <dbReference type="NCBI Taxonomy" id="155126"/>
    <lineage>
        <taxon>Eukaryota</taxon>
        <taxon>Fungi</taxon>
        <taxon>Dikarya</taxon>
        <taxon>Basidiomycota</taxon>
        <taxon>Ustilaginomycotina</taxon>
        <taxon>Exobasidiomycetes</taxon>
        <taxon>Tilletiales</taxon>
        <taxon>Tilletiaceae</taxon>
        <taxon>Tilletia</taxon>
    </lineage>
</organism>
<feature type="transmembrane region" description="Helical" evidence="6">
    <location>
        <begin position="347"/>
        <end position="367"/>
    </location>
</feature>
<sequence length="567" mass="59861">MSAIDVVSMLPSQSQVSHPSTELTHEKGVSSDSLPPAEEWKPDRRFILVLSALSFATLLAGLECTVVGLSLPAIAKDLHATETVSWVGSSFLLLTTCAQPLMGSLADIFGRRPTIQLAIVLFAVGSLMGGVAKNMGTLIAGRVIQGAGGGGITVLTEIVLSDLVPLSQRGAYYGMIGMAFSIGTTIGPIIGGAFAQYVTWRLNFYIMLPFAAVSLVLVSFLNLKSPEITLAAGLAQVDWLGIVTLSGSLTGILIALSWGGGLYAWNSLNIILALVFSALGLGVYLFIEFRVAKRPSLPKILLTNRTALAGFVFTFAHGVVAFGLIYYLPIIFQSVKGHGLMRSAVDVLVTCFVLSPSAVAGGLLMVYTGDYKYIMLFGAAVQTIGLGLMSMWTVTSNGELYGYQVPGAMGVGLGFSVVLAGIQNSLPENTVALSAATQQFLRNFGGMFGVAIGATVLQSRFADNLDDVFGGGLYAFTSAERDHVLSEVSKTSALSYVDFINTLSPGAAEAVRATFARSFADNWYVLLPFSGICIVSTLVMKKVALRTTVESDYGLKDKPAEIEAGNV</sequence>
<feature type="region of interest" description="Disordered" evidence="5">
    <location>
        <begin position="1"/>
        <end position="36"/>
    </location>
</feature>
<feature type="transmembrane region" description="Helical" evidence="6">
    <location>
        <begin position="138"/>
        <end position="160"/>
    </location>
</feature>
<feature type="transmembrane region" description="Helical" evidence="6">
    <location>
        <begin position="114"/>
        <end position="132"/>
    </location>
</feature>
<dbReference type="EMBL" id="JAPDMZ010000170">
    <property type="protein sequence ID" value="KAK0547129.1"/>
    <property type="molecule type" value="Genomic_DNA"/>
</dbReference>
<reference evidence="8" key="1">
    <citation type="journal article" date="2023" name="PhytoFront">
        <title>Draft Genome Resources of Seven Strains of Tilletia horrida, Causal Agent of Kernel Smut of Rice.</title>
        <authorList>
            <person name="Khanal S."/>
            <person name="Antony Babu S."/>
            <person name="Zhou X.G."/>
        </authorList>
    </citation>
    <scope>NUCLEOTIDE SEQUENCE</scope>
    <source>
        <strain evidence="8">TX6</strain>
    </source>
</reference>
<feature type="transmembrane region" description="Helical" evidence="6">
    <location>
        <begin position="400"/>
        <end position="422"/>
    </location>
</feature>
<feature type="domain" description="Major facilitator superfamily (MFS) profile" evidence="7">
    <location>
        <begin position="49"/>
        <end position="548"/>
    </location>
</feature>
<dbReference type="Gene3D" id="1.20.1250.20">
    <property type="entry name" value="MFS general substrate transporter like domains"/>
    <property type="match status" value="1"/>
</dbReference>